<dbReference type="Pfam" id="PF09680">
    <property type="entry name" value="YjcZ_2"/>
    <property type="match status" value="1"/>
</dbReference>
<reference evidence="7 8" key="1">
    <citation type="submission" date="2018-08" db="EMBL/GenBank/DDBJ databases">
        <title>Lysinibacillus sp. YLB-03 draft genome sequence.</title>
        <authorList>
            <person name="Yu L."/>
        </authorList>
    </citation>
    <scope>NUCLEOTIDE SEQUENCE [LARGE SCALE GENOMIC DNA]</scope>
    <source>
        <strain evidence="7 8">YLB-03</strain>
    </source>
</reference>
<evidence type="ECO:0000256" key="4">
    <source>
        <dbReference type="ARBA" id="ARBA00022989"/>
    </source>
</evidence>
<evidence type="ECO:0000313" key="7">
    <source>
        <dbReference type="EMBL" id="RHW34018.1"/>
    </source>
</evidence>
<dbReference type="GO" id="GO:0016020">
    <property type="term" value="C:membrane"/>
    <property type="evidence" value="ECO:0007669"/>
    <property type="project" value="UniProtKB-SubCell"/>
</dbReference>
<dbReference type="RefSeq" id="WP_118877133.1">
    <property type="nucleotide sequence ID" value="NZ_QWEI01000009.1"/>
</dbReference>
<comment type="caution">
    <text evidence="7">The sequence shown here is derived from an EMBL/GenBank/DDBJ whole genome shotgun (WGS) entry which is preliminary data.</text>
</comment>
<keyword evidence="8" id="KW-1185">Reference proteome</keyword>
<comment type="similarity">
    <text evidence="2">Belongs to the SscA family.</text>
</comment>
<proteinExistence type="inferred from homology"/>
<feature type="transmembrane region" description="Helical" evidence="6">
    <location>
        <begin position="23"/>
        <end position="41"/>
    </location>
</feature>
<evidence type="ECO:0000256" key="5">
    <source>
        <dbReference type="ARBA" id="ARBA00023136"/>
    </source>
</evidence>
<evidence type="ECO:0000256" key="3">
    <source>
        <dbReference type="ARBA" id="ARBA00022692"/>
    </source>
</evidence>
<keyword evidence="4 6" id="KW-1133">Transmembrane helix</keyword>
<organism evidence="7 8">
    <name type="scientific">Ureibacillus yapensis</name>
    <dbReference type="NCBI Taxonomy" id="2304605"/>
    <lineage>
        <taxon>Bacteria</taxon>
        <taxon>Bacillati</taxon>
        <taxon>Bacillota</taxon>
        <taxon>Bacilli</taxon>
        <taxon>Bacillales</taxon>
        <taxon>Caryophanaceae</taxon>
        <taxon>Ureibacillus</taxon>
    </lineage>
</organism>
<name>A0A396S5I9_9BACL</name>
<keyword evidence="5 6" id="KW-0472">Membrane</keyword>
<evidence type="ECO:0000256" key="6">
    <source>
        <dbReference type="SAM" id="Phobius"/>
    </source>
</evidence>
<protein>
    <submittedName>
        <fullName evidence="7">YjcZ family sporulation protein</fullName>
    </submittedName>
</protein>
<gene>
    <name evidence="7" type="ORF">D1B33_14555</name>
</gene>
<keyword evidence="3 6" id="KW-0812">Transmembrane</keyword>
<dbReference type="Proteomes" id="UP000265692">
    <property type="component" value="Unassembled WGS sequence"/>
</dbReference>
<comment type="subcellular location">
    <subcellularLocation>
        <location evidence="1">Membrane</location>
    </subcellularLocation>
</comment>
<accession>A0A396S5I9</accession>
<evidence type="ECO:0000256" key="1">
    <source>
        <dbReference type="ARBA" id="ARBA00004370"/>
    </source>
</evidence>
<evidence type="ECO:0000256" key="2">
    <source>
        <dbReference type="ARBA" id="ARBA00010221"/>
    </source>
</evidence>
<dbReference type="AlphaFoldDB" id="A0A396S5I9"/>
<dbReference type="NCBIfam" id="TIGR01732">
    <property type="entry name" value="tiny_TM_bacill"/>
    <property type="match status" value="1"/>
</dbReference>
<sequence>MGCYDSSNVGGSYDYGRKHNKEFVLIVVLFILLIIVGASFMKHDY</sequence>
<evidence type="ECO:0000313" key="8">
    <source>
        <dbReference type="Proteomes" id="UP000265692"/>
    </source>
</evidence>
<dbReference type="InterPro" id="IPR010070">
    <property type="entry name" value="YjcZ-like"/>
</dbReference>
<dbReference type="EMBL" id="QWEI01000009">
    <property type="protein sequence ID" value="RHW34018.1"/>
    <property type="molecule type" value="Genomic_DNA"/>
</dbReference>